<evidence type="ECO:0000313" key="4">
    <source>
        <dbReference type="Proteomes" id="UP000035301"/>
    </source>
</evidence>
<keyword evidence="4" id="KW-1185">Reference proteome</keyword>
<dbReference type="Proteomes" id="UP000035301">
    <property type="component" value="Unassembled WGS sequence"/>
</dbReference>
<dbReference type="PANTHER" id="PTHR35902:SF3">
    <property type="entry name" value="NPCBM-ASSOCIATED, NEW3 DOMAIN OF ALPHA-GALACTOSIDASE"/>
    <property type="match status" value="1"/>
</dbReference>
<keyword evidence="1" id="KW-0812">Transmembrane</keyword>
<comment type="caution">
    <text evidence="3">The sequence shown here is derived from an EMBL/GenBank/DDBJ whole genome shotgun (WGS) entry which is preliminary data.</text>
</comment>
<dbReference type="AlphaFoldDB" id="A0A0H1R6Z5"/>
<dbReference type="STRING" id="1550566.SZ63_05300"/>
<proteinExistence type="predicted"/>
<evidence type="ECO:0000313" key="3">
    <source>
        <dbReference type="EMBL" id="KLK88437.1"/>
    </source>
</evidence>
<organism evidence="3 4">
    <name type="scientific">Methanoculleus sediminis</name>
    <dbReference type="NCBI Taxonomy" id="1550566"/>
    <lineage>
        <taxon>Archaea</taxon>
        <taxon>Methanobacteriati</taxon>
        <taxon>Methanobacteriota</taxon>
        <taxon>Stenosarchaea group</taxon>
        <taxon>Methanomicrobia</taxon>
        <taxon>Methanomicrobiales</taxon>
        <taxon>Methanomicrobiaceae</taxon>
        <taxon>Methanoculleus</taxon>
    </lineage>
</organism>
<name>A0A0H1R6Z5_9EURY</name>
<evidence type="ECO:0000256" key="1">
    <source>
        <dbReference type="SAM" id="Phobius"/>
    </source>
</evidence>
<dbReference type="OrthoDB" id="116073at2157"/>
<dbReference type="PANTHER" id="PTHR35902">
    <property type="entry name" value="S-LAYER DOMAIN-LIKE PROTEIN-RELATED"/>
    <property type="match status" value="1"/>
</dbReference>
<feature type="domain" description="CARDB" evidence="2">
    <location>
        <begin position="178"/>
        <end position="269"/>
    </location>
</feature>
<dbReference type="Pfam" id="PF07705">
    <property type="entry name" value="CARDB"/>
    <property type="match status" value="1"/>
</dbReference>
<sequence>MIQVSVAAPQRDVRRQTIGCLAGALILVLLLAPAAASAATPSVIVSNFTVTPAVLMPGDEGTITVVLTSTALPAAGSPLNIMLDPGTGEMNTSEETEENAYIENVLLHSTDVEVMSGSFQDIGEIGPGQSFPLTFRIRAPGEEGIYFPEVWVGVRDGADVRYPVPVNVNSAHALIKRPALRVERTVPASVDPGDAFNVTLTIHNDGQATASDISIGVNATSGGIAPRNSENYYIPEIEAGNDAVLNLTFETDTSARLGLTPILVTVDYRGADLALSREVATIGIPVVGSAEMGVASIRTEPARIAAGDTVDLTIRLENTGTADAESVRATIEDLTLPGSKEAFLGTIEPGNDGPAIFSLVADEAGEFGYTLVVRYTDDYGEHTTRQPLQVVVARQSPVPTIAAVAVILVIAVAAAIYWYRRRKEE</sequence>
<keyword evidence="1" id="KW-1133">Transmembrane helix</keyword>
<evidence type="ECO:0000259" key="2">
    <source>
        <dbReference type="Pfam" id="PF07705"/>
    </source>
</evidence>
<gene>
    <name evidence="3" type="ORF">SZ63_05300</name>
</gene>
<dbReference type="InterPro" id="IPR011635">
    <property type="entry name" value="CARDB"/>
</dbReference>
<accession>A0A0H1R6Z5</accession>
<keyword evidence="1" id="KW-0472">Membrane</keyword>
<protein>
    <submittedName>
        <fullName evidence="3">S-layer protein</fullName>
    </submittedName>
</protein>
<reference evidence="3 4" key="1">
    <citation type="journal article" date="2015" name="Int. J. Syst. Evol. Microbiol.">
        <title>Methanoculleus sediminis sp. nov., a methanogen from sediments near a submarine mud volcano.</title>
        <authorList>
            <person name="Chen S.C."/>
            <person name="Chen M.F."/>
            <person name="Lai M.C."/>
            <person name="Weng C.Y."/>
            <person name="Wu S.Y."/>
            <person name="Lin S."/>
            <person name="Yang T.F."/>
            <person name="Chen P.C."/>
        </authorList>
    </citation>
    <scope>NUCLEOTIDE SEQUENCE [LARGE SCALE GENOMIC DNA]</scope>
    <source>
        <strain evidence="3 4">S3Fa</strain>
    </source>
</reference>
<dbReference type="RefSeq" id="WP_048182267.1">
    <property type="nucleotide sequence ID" value="NZ_JXOJ01000002.1"/>
</dbReference>
<dbReference type="PATRIC" id="fig|1550566.3.peg.1138"/>
<dbReference type="InterPro" id="IPR013783">
    <property type="entry name" value="Ig-like_fold"/>
</dbReference>
<dbReference type="Gene3D" id="2.60.40.10">
    <property type="entry name" value="Immunoglobulins"/>
    <property type="match status" value="2"/>
</dbReference>
<dbReference type="EMBL" id="JXOJ01000002">
    <property type="protein sequence ID" value="KLK88437.1"/>
    <property type="molecule type" value="Genomic_DNA"/>
</dbReference>
<feature type="transmembrane region" description="Helical" evidence="1">
    <location>
        <begin position="398"/>
        <end position="419"/>
    </location>
</feature>